<protein>
    <submittedName>
        <fullName evidence="1">Uncharacterized protein</fullName>
    </submittedName>
</protein>
<reference evidence="2" key="1">
    <citation type="journal article" date="2019" name="Int. J. Syst. Evol. Microbiol.">
        <title>The Global Catalogue of Microorganisms (GCM) 10K type strain sequencing project: providing services to taxonomists for standard genome sequencing and annotation.</title>
        <authorList>
            <consortium name="The Broad Institute Genomics Platform"/>
            <consortium name="The Broad Institute Genome Sequencing Center for Infectious Disease"/>
            <person name="Wu L."/>
            <person name="Ma J."/>
        </authorList>
    </citation>
    <scope>NUCLEOTIDE SEQUENCE [LARGE SCALE GENOMIC DNA]</scope>
    <source>
        <strain evidence="2">JCM 30331</strain>
    </source>
</reference>
<comment type="caution">
    <text evidence="1">The sequence shown here is derived from an EMBL/GenBank/DDBJ whole genome shotgun (WGS) entry which is preliminary data.</text>
</comment>
<organism evidence="1 2">
    <name type="scientific">Deinococcus malanensis</name>
    <dbReference type="NCBI Taxonomy" id="1706855"/>
    <lineage>
        <taxon>Bacteria</taxon>
        <taxon>Thermotogati</taxon>
        <taxon>Deinococcota</taxon>
        <taxon>Deinococci</taxon>
        <taxon>Deinococcales</taxon>
        <taxon>Deinococcaceae</taxon>
        <taxon>Deinococcus</taxon>
    </lineage>
</organism>
<dbReference type="Proteomes" id="UP000647587">
    <property type="component" value="Unassembled WGS sequence"/>
</dbReference>
<proteinExistence type="predicted"/>
<sequence>MTFTGRQILLEADAGEGKTLRVSFQQDETSSVWPITDHGSLTELTDLQHSLTAGPR</sequence>
<accession>A0ABQ2F0I0</accession>
<dbReference type="EMBL" id="BMPP01000016">
    <property type="protein sequence ID" value="GGK37165.1"/>
    <property type="molecule type" value="Genomic_DNA"/>
</dbReference>
<evidence type="ECO:0000313" key="1">
    <source>
        <dbReference type="EMBL" id="GGK37165.1"/>
    </source>
</evidence>
<name>A0ABQ2F0I0_9DEIO</name>
<gene>
    <name evidence="1" type="ORF">GCM10008955_33830</name>
</gene>
<evidence type="ECO:0000313" key="2">
    <source>
        <dbReference type="Proteomes" id="UP000647587"/>
    </source>
</evidence>
<keyword evidence="2" id="KW-1185">Reference proteome</keyword>